<evidence type="ECO:0000313" key="9">
    <source>
        <dbReference type="EMBL" id="SNR86554.1"/>
    </source>
</evidence>
<protein>
    <recommendedName>
        <fullName evidence="7">Hydroxyacylglutathione hydrolase</fullName>
        <ecNumber evidence="7">3.1.2.6</ecNumber>
    </recommendedName>
    <alternativeName>
        <fullName evidence="7">Glyoxalase II</fullName>
        <shortName evidence="7">Glx II</shortName>
    </alternativeName>
</protein>
<dbReference type="GO" id="GO:0046872">
    <property type="term" value="F:metal ion binding"/>
    <property type="evidence" value="ECO:0007669"/>
    <property type="project" value="UniProtKB-KW"/>
</dbReference>
<evidence type="ECO:0000256" key="4">
    <source>
        <dbReference type="ARBA" id="ARBA00022723"/>
    </source>
</evidence>
<feature type="binding site" evidence="7">
    <location>
        <position position="128"/>
    </location>
    <ligand>
        <name>Zn(2+)</name>
        <dbReference type="ChEBI" id="CHEBI:29105"/>
        <label>1</label>
    </ligand>
</feature>
<dbReference type="Pfam" id="PF16123">
    <property type="entry name" value="HAGH_C"/>
    <property type="match status" value="1"/>
</dbReference>
<dbReference type="EMBL" id="FZOA01000005">
    <property type="protein sequence ID" value="SNR86554.1"/>
    <property type="molecule type" value="Genomic_DNA"/>
</dbReference>
<dbReference type="SMART" id="SM00849">
    <property type="entry name" value="Lactamase_B"/>
    <property type="match status" value="1"/>
</dbReference>
<feature type="binding site" evidence="7">
    <location>
        <position position="166"/>
    </location>
    <ligand>
        <name>Zn(2+)</name>
        <dbReference type="ChEBI" id="CHEBI:29105"/>
        <label>2</label>
    </ligand>
</feature>
<comment type="cofactor">
    <cofactor evidence="7">
        <name>Zn(2+)</name>
        <dbReference type="ChEBI" id="CHEBI:29105"/>
    </cofactor>
    <text evidence="7">Binds 2 Zn(2+) ions per subunit.</text>
</comment>
<dbReference type="InterPro" id="IPR001279">
    <property type="entry name" value="Metallo-B-lactamas"/>
</dbReference>
<dbReference type="SUPFAM" id="SSF56281">
    <property type="entry name" value="Metallo-hydrolase/oxidoreductase"/>
    <property type="match status" value="1"/>
</dbReference>
<dbReference type="PANTHER" id="PTHR43705">
    <property type="entry name" value="HYDROXYACYLGLUTATHIONE HYDROLASE"/>
    <property type="match status" value="1"/>
</dbReference>
<feature type="binding site" evidence="7">
    <location>
        <position position="128"/>
    </location>
    <ligand>
        <name>Zn(2+)</name>
        <dbReference type="ChEBI" id="CHEBI:29105"/>
        <label>2</label>
    </ligand>
</feature>
<dbReference type="Proteomes" id="UP000198305">
    <property type="component" value="Unassembled WGS sequence"/>
</dbReference>
<comment type="pathway">
    <text evidence="2 7">Secondary metabolite metabolism; methylglyoxal degradation; (R)-lactate from methylglyoxal: step 2/2.</text>
</comment>
<proteinExistence type="inferred from homology"/>
<evidence type="ECO:0000259" key="8">
    <source>
        <dbReference type="SMART" id="SM00849"/>
    </source>
</evidence>
<organism evidence="9 10">
    <name type="scientific">Methylobacillus rhizosphaerae</name>
    <dbReference type="NCBI Taxonomy" id="551994"/>
    <lineage>
        <taxon>Bacteria</taxon>
        <taxon>Pseudomonadati</taxon>
        <taxon>Pseudomonadota</taxon>
        <taxon>Betaproteobacteria</taxon>
        <taxon>Nitrosomonadales</taxon>
        <taxon>Methylophilaceae</taxon>
        <taxon>Methylobacillus</taxon>
    </lineage>
</organism>
<evidence type="ECO:0000313" key="10">
    <source>
        <dbReference type="Proteomes" id="UP000198305"/>
    </source>
</evidence>
<reference evidence="10" key="1">
    <citation type="submission" date="2017-06" db="EMBL/GenBank/DDBJ databases">
        <authorList>
            <person name="Varghese N."/>
            <person name="Submissions S."/>
        </authorList>
    </citation>
    <scope>NUCLEOTIDE SEQUENCE [LARGE SCALE GENOMIC DNA]</scope>
    <source>
        <strain evidence="10">Ca-68</strain>
    </source>
</reference>
<feature type="domain" description="Metallo-beta-lactamase" evidence="8">
    <location>
        <begin position="12"/>
        <end position="166"/>
    </location>
</feature>
<comment type="subunit">
    <text evidence="7">Monomer.</text>
</comment>
<dbReference type="NCBIfam" id="TIGR03413">
    <property type="entry name" value="GSH_gloB"/>
    <property type="match status" value="1"/>
</dbReference>
<dbReference type="HAMAP" id="MF_01374">
    <property type="entry name" value="Glyoxalase_2"/>
    <property type="match status" value="1"/>
</dbReference>
<accession>A0A238ZUV1</accession>
<dbReference type="InterPro" id="IPR032282">
    <property type="entry name" value="HAGH_C"/>
</dbReference>
<feature type="binding site" evidence="7">
    <location>
        <position position="55"/>
    </location>
    <ligand>
        <name>Zn(2+)</name>
        <dbReference type="ChEBI" id="CHEBI:29105"/>
        <label>1</label>
    </ligand>
</feature>
<dbReference type="CDD" id="cd07723">
    <property type="entry name" value="hydroxyacylglutathione_hydrolase_MBL-fold"/>
    <property type="match status" value="1"/>
</dbReference>
<sequence>MLEIIPIPAFKDNYIWLLYRNQHAIVIDPGDATPVLHMLSALNLDLDAILITHHHADHTGGVEALLRATHAKAYAPARELYTFPHQPVHAGDILNFPLLSLSMNVMDVPGHTLGHIAYHGASMLFCGDTLFGAGCGRLFEGTAEQMFHSLQQLAALPPDTAVYCAHEYTEHNLAFALSLEPQHPALLERQQMTRHLRSINLPSLPSSIKLELATNPFLRCHEAGIISASGNKDADPVHVFAAIREMRNHF</sequence>
<dbReference type="InterPro" id="IPR017782">
    <property type="entry name" value="Hydroxyacylglutathione_Hdrlase"/>
</dbReference>
<comment type="catalytic activity">
    <reaction evidence="1 7">
        <text>an S-(2-hydroxyacyl)glutathione + H2O = a 2-hydroxy carboxylate + glutathione + H(+)</text>
        <dbReference type="Rhea" id="RHEA:21864"/>
        <dbReference type="ChEBI" id="CHEBI:15377"/>
        <dbReference type="ChEBI" id="CHEBI:15378"/>
        <dbReference type="ChEBI" id="CHEBI:57925"/>
        <dbReference type="ChEBI" id="CHEBI:58896"/>
        <dbReference type="ChEBI" id="CHEBI:71261"/>
        <dbReference type="EC" id="3.1.2.6"/>
    </reaction>
</comment>
<evidence type="ECO:0000256" key="1">
    <source>
        <dbReference type="ARBA" id="ARBA00001623"/>
    </source>
</evidence>
<dbReference type="PIRSF" id="PIRSF005457">
    <property type="entry name" value="Glx"/>
    <property type="match status" value="1"/>
</dbReference>
<dbReference type="AlphaFoldDB" id="A0A238ZUV1"/>
<dbReference type="RefSeq" id="WP_089375602.1">
    <property type="nucleotide sequence ID" value="NZ_FZOA01000005.1"/>
</dbReference>
<gene>
    <name evidence="7" type="primary">gloB</name>
    <name evidence="9" type="ORF">SAMN05192560_1512</name>
</gene>
<feature type="binding site" evidence="7">
    <location>
        <position position="57"/>
    </location>
    <ligand>
        <name>Zn(2+)</name>
        <dbReference type="ChEBI" id="CHEBI:29105"/>
        <label>2</label>
    </ligand>
</feature>
<evidence type="ECO:0000256" key="3">
    <source>
        <dbReference type="ARBA" id="ARBA00006759"/>
    </source>
</evidence>
<dbReference type="PANTHER" id="PTHR43705:SF1">
    <property type="entry name" value="HYDROXYACYLGLUTATHIONE HYDROLASE GLOB"/>
    <property type="match status" value="1"/>
</dbReference>
<dbReference type="UniPathway" id="UPA00619">
    <property type="reaction ID" value="UER00676"/>
</dbReference>
<dbReference type="Pfam" id="PF00753">
    <property type="entry name" value="Lactamase_B"/>
    <property type="match status" value="1"/>
</dbReference>
<dbReference type="InterPro" id="IPR035680">
    <property type="entry name" value="Clx_II_MBL"/>
</dbReference>
<dbReference type="OrthoDB" id="9802248at2"/>
<evidence type="ECO:0000256" key="6">
    <source>
        <dbReference type="ARBA" id="ARBA00022833"/>
    </source>
</evidence>
<keyword evidence="5 7" id="KW-0378">Hydrolase</keyword>
<comment type="similarity">
    <text evidence="3 7">Belongs to the metallo-beta-lactamase superfamily. Glyoxalase II family.</text>
</comment>
<dbReference type="Gene3D" id="3.60.15.10">
    <property type="entry name" value="Ribonuclease Z/Hydroxyacylglutathione hydrolase-like"/>
    <property type="match status" value="1"/>
</dbReference>
<name>A0A238ZUV1_9PROT</name>
<dbReference type="InterPro" id="IPR050110">
    <property type="entry name" value="Glyoxalase_II_hydrolase"/>
</dbReference>
<dbReference type="GO" id="GO:0019243">
    <property type="term" value="P:methylglyoxal catabolic process to D-lactate via S-lactoyl-glutathione"/>
    <property type="evidence" value="ECO:0007669"/>
    <property type="project" value="UniProtKB-UniRule"/>
</dbReference>
<feature type="binding site" evidence="7">
    <location>
        <position position="58"/>
    </location>
    <ligand>
        <name>Zn(2+)</name>
        <dbReference type="ChEBI" id="CHEBI:29105"/>
        <label>2</label>
    </ligand>
</feature>
<dbReference type="InterPro" id="IPR036866">
    <property type="entry name" value="RibonucZ/Hydroxyglut_hydro"/>
</dbReference>
<feature type="binding site" evidence="7">
    <location>
        <position position="53"/>
    </location>
    <ligand>
        <name>Zn(2+)</name>
        <dbReference type="ChEBI" id="CHEBI:29105"/>
        <label>1</label>
    </ligand>
</feature>
<dbReference type="GO" id="GO:0004416">
    <property type="term" value="F:hydroxyacylglutathione hydrolase activity"/>
    <property type="evidence" value="ECO:0007669"/>
    <property type="project" value="UniProtKB-UniRule"/>
</dbReference>
<evidence type="ECO:0000256" key="5">
    <source>
        <dbReference type="ARBA" id="ARBA00022801"/>
    </source>
</evidence>
<evidence type="ECO:0000256" key="2">
    <source>
        <dbReference type="ARBA" id="ARBA00004963"/>
    </source>
</evidence>
<keyword evidence="6 7" id="KW-0862">Zinc</keyword>
<feature type="binding site" evidence="7">
    <location>
        <position position="111"/>
    </location>
    <ligand>
        <name>Zn(2+)</name>
        <dbReference type="ChEBI" id="CHEBI:29105"/>
        <label>1</label>
    </ligand>
</feature>
<dbReference type="EC" id="3.1.2.6" evidence="7"/>
<comment type="function">
    <text evidence="7">Thiolesterase that catalyzes the hydrolysis of S-D-lactoyl-glutathione to form glutathione and D-lactic acid.</text>
</comment>
<evidence type="ECO:0000256" key="7">
    <source>
        <dbReference type="HAMAP-Rule" id="MF_01374"/>
    </source>
</evidence>
<keyword evidence="4 7" id="KW-0479">Metal-binding</keyword>
<keyword evidence="10" id="KW-1185">Reference proteome</keyword>